<feature type="compositionally biased region" description="Polar residues" evidence="1">
    <location>
        <begin position="364"/>
        <end position="377"/>
    </location>
</feature>
<feature type="compositionally biased region" description="Acidic residues" evidence="1">
    <location>
        <begin position="1923"/>
        <end position="1937"/>
    </location>
</feature>
<organism evidence="2 3">
    <name type="scientific">Klebsormidium nitens</name>
    <name type="common">Green alga</name>
    <name type="synonym">Ulothrix nitens</name>
    <dbReference type="NCBI Taxonomy" id="105231"/>
    <lineage>
        <taxon>Eukaryota</taxon>
        <taxon>Viridiplantae</taxon>
        <taxon>Streptophyta</taxon>
        <taxon>Klebsormidiophyceae</taxon>
        <taxon>Klebsormidiales</taxon>
        <taxon>Klebsormidiaceae</taxon>
        <taxon>Klebsormidium</taxon>
    </lineage>
</organism>
<feature type="region of interest" description="Disordered" evidence="1">
    <location>
        <begin position="163"/>
        <end position="225"/>
    </location>
</feature>
<feature type="compositionally biased region" description="Low complexity" evidence="1">
    <location>
        <begin position="1880"/>
        <end position="1893"/>
    </location>
</feature>
<feature type="compositionally biased region" description="Basic and acidic residues" evidence="1">
    <location>
        <begin position="1620"/>
        <end position="1635"/>
    </location>
</feature>
<feature type="compositionally biased region" description="Basic and acidic residues" evidence="1">
    <location>
        <begin position="1810"/>
        <end position="1820"/>
    </location>
</feature>
<dbReference type="Proteomes" id="UP000054558">
    <property type="component" value="Unassembled WGS sequence"/>
</dbReference>
<feature type="region of interest" description="Disordered" evidence="1">
    <location>
        <begin position="125"/>
        <end position="147"/>
    </location>
</feature>
<feature type="region of interest" description="Disordered" evidence="1">
    <location>
        <begin position="1566"/>
        <end position="1703"/>
    </location>
</feature>
<dbReference type="OMA" id="GKHENSP"/>
<feature type="compositionally biased region" description="Low complexity" evidence="1">
    <location>
        <begin position="1349"/>
        <end position="1361"/>
    </location>
</feature>
<feature type="compositionally biased region" description="Basic and acidic residues" evidence="1">
    <location>
        <begin position="1029"/>
        <end position="1042"/>
    </location>
</feature>
<feature type="region of interest" description="Disordered" evidence="1">
    <location>
        <begin position="1297"/>
        <end position="1415"/>
    </location>
</feature>
<feature type="compositionally biased region" description="Low complexity" evidence="1">
    <location>
        <begin position="1494"/>
        <end position="1505"/>
    </location>
</feature>
<feature type="compositionally biased region" description="Basic and acidic residues" evidence="1">
    <location>
        <begin position="1335"/>
        <end position="1348"/>
    </location>
</feature>
<feature type="compositionally biased region" description="Pro residues" evidence="1">
    <location>
        <begin position="1474"/>
        <end position="1484"/>
    </location>
</feature>
<feature type="compositionally biased region" description="Basic and acidic residues" evidence="1">
    <location>
        <begin position="1938"/>
        <end position="1950"/>
    </location>
</feature>
<reference evidence="2 3" key="1">
    <citation type="journal article" date="2014" name="Nat. Commun.">
        <title>Klebsormidium flaccidum genome reveals primary factors for plant terrestrial adaptation.</title>
        <authorList>
            <person name="Hori K."/>
            <person name="Maruyama F."/>
            <person name="Fujisawa T."/>
            <person name="Togashi T."/>
            <person name="Yamamoto N."/>
            <person name="Seo M."/>
            <person name="Sato S."/>
            <person name="Yamada T."/>
            <person name="Mori H."/>
            <person name="Tajima N."/>
            <person name="Moriyama T."/>
            <person name="Ikeuchi M."/>
            <person name="Watanabe M."/>
            <person name="Wada H."/>
            <person name="Kobayashi K."/>
            <person name="Saito M."/>
            <person name="Masuda T."/>
            <person name="Sasaki-Sekimoto Y."/>
            <person name="Mashiguchi K."/>
            <person name="Awai K."/>
            <person name="Shimojima M."/>
            <person name="Masuda S."/>
            <person name="Iwai M."/>
            <person name="Nobusawa T."/>
            <person name="Narise T."/>
            <person name="Kondo S."/>
            <person name="Saito H."/>
            <person name="Sato R."/>
            <person name="Murakawa M."/>
            <person name="Ihara Y."/>
            <person name="Oshima-Yamada Y."/>
            <person name="Ohtaka K."/>
            <person name="Satoh M."/>
            <person name="Sonobe K."/>
            <person name="Ishii M."/>
            <person name="Ohtani R."/>
            <person name="Kanamori-Sato M."/>
            <person name="Honoki R."/>
            <person name="Miyazaki D."/>
            <person name="Mochizuki H."/>
            <person name="Umetsu J."/>
            <person name="Higashi K."/>
            <person name="Shibata D."/>
            <person name="Kamiya Y."/>
            <person name="Sato N."/>
            <person name="Nakamura Y."/>
            <person name="Tabata S."/>
            <person name="Ida S."/>
            <person name="Kurokawa K."/>
            <person name="Ohta H."/>
        </authorList>
    </citation>
    <scope>NUCLEOTIDE SEQUENCE [LARGE SCALE GENOMIC DNA]</scope>
    <source>
        <strain evidence="2 3">NIES-2285</strain>
    </source>
</reference>
<feature type="region of interest" description="Disordered" evidence="1">
    <location>
        <begin position="1770"/>
        <end position="1950"/>
    </location>
</feature>
<feature type="compositionally biased region" description="Basic and acidic residues" evidence="1">
    <location>
        <begin position="378"/>
        <end position="392"/>
    </location>
</feature>
<feature type="region of interest" description="Disordered" evidence="1">
    <location>
        <begin position="985"/>
        <end position="1153"/>
    </location>
</feature>
<feature type="compositionally biased region" description="Basic and acidic residues" evidence="1">
    <location>
        <begin position="1677"/>
        <end position="1686"/>
    </location>
</feature>
<feature type="compositionally biased region" description="Basic and acidic residues" evidence="1">
    <location>
        <begin position="1602"/>
        <end position="1613"/>
    </location>
</feature>
<name>A0A1Y1I5M5_KLENI</name>
<feature type="region of interest" description="Disordered" evidence="1">
    <location>
        <begin position="27"/>
        <end position="52"/>
    </location>
</feature>
<dbReference type="EMBL" id="DF237203">
    <property type="protein sequence ID" value="GAQ85793.1"/>
    <property type="molecule type" value="Genomic_DNA"/>
</dbReference>
<feature type="region of interest" description="Disordered" evidence="1">
    <location>
        <begin position="475"/>
        <end position="519"/>
    </location>
</feature>
<feature type="region of interest" description="Disordered" evidence="1">
    <location>
        <begin position="363"/>
        <end position="459"/>
    </location>
</feature>
<sequence length="1950" mass="206798">MEVAASPRVDVLLKEELGRFRSELQSVRASFESAPHGRGEDSGGALEDDLMRQHSFLSDSDLSSDGSDWEECLLGHEEDTRRVKQFGARSTAAEELHVDNQRELLHWQPAAASARLAMGRELGREQYAPDEPPTRQRPRQSAESTNAPLVFFVVNSEGEMLGKETNQTTSPSMVANPNPNPNGGGLEREETFPNETGHASELAGEQLVSGDTEQDEGFEEESDGTAKEMALKIQLLLERRGGSLEMKDWDWLLSPNALSRQPMVLPSEGQGLRVWEAVSLAEGNSADALGESSLKQASEGSEEAQAYLARVLASLVPAQRLTPLASADGTQGGISEAVEAAGGGKTSTKGQQGSLGAQLVVDLPNSSNKLGPSSSVENSRRVLSEGIGRRESGSSSVGPQSKLPLLKPNLHSDPNVQGRAQVVETAPADSEAAMQADENGAETSRPVPQSDDEISEPAPRAKLVVLPSIRGGAVQKPSVAVHTTPRPKEDGAEPKVAPSLTSGVKNQVDGDGAHREGATTEGMVRAAESASDNDTGVVRSEGVPQVGQVTGNVASEMEARVRMLEVLQRRTLELQEQKVQHEIEMQKRRAELELQSLSVPQASGTRDPVGVTGNADLAPLRPATALLAQAREAAHEVVDAVSKLQSVPLPASQEAPAPISTATPAPALSRQLATAVTDLKEMLDRKLGEFYAACASFHAASLQGAAQLAQAAHVGQGHVGGERRAAAAHAMARQTAELDSLRQQVRGSHQVALQSPAFRLRTPLPSKASSLPRSRSSTASQSSKRGPQDVASAAAELATGLREFKPEEHVAPSQWPGLESAVEEAVKAVEGHGMEWQLLVHAAHAKWRDLAAREEERANSAKAAVQALLGSAFDYDAAHKELELITRAAKGVPGRAKERAKDPAFQELAFASAAHNVSDSWEAPQTDHLSAQQAEEALFLERLRQDVDRRIAAAAALSTGMPVGAKRRRIGDPLGAARDRAENLAGNAETKSGVGRRRADGKENRGISVEGDVKVPEGLPRKAGSRGAQRREEKPVTLKKVEIAFGHKVKRPPAAQPPARKRKESGDAGWVKRMSEPRRPPESPGGEGGEDLALERAPRPGVPRRSTLRPGEMVHRPATAVRYPSPEPRQRRQGETRPVGAGMPGSGDNEGAVGRLVALAREAAAGLIAERLSERNDDDPAERSEEGTERDFGGSEPRGAVESAPSGGKGLEETARGVTEWLSEQVISQLLQRPEILEGLKAADSGVFSEMSSGAEAGGNDALRERLSDDVSIDEELVRAVAAEVISEEVDRMWAVGNQQQNAQRDSTREEEAWNSGDAPEDALGPRMTSADTSAQHRAEVRGEEAGAERVGVGVVGTARGIESGLSPPLEDEEEAAVSDSRPSVSQAPPEVSVSAAQPEVPAPPAGLAQAAIRAPEPETLGSIPVTQGPLPFPFLPTSYPASGLPSVTGPSQPWPFIPFPFYFQPDGRFVPGAPFPNPFPNPVTEPGLRENRAAAAQTEPQTAPQPKPVRVTRRIKAGSTPATPPTPSTPSSSPEVTLVRRKAVRRGFEAALEGMGISVRLAGELESETGAGGPDQIEAQRESSARGLGKQDGLENNDANEEAKSEGGREVTAEDEAERQDSTRVEDGQQRAEQEEAEPEGGAPAEQNGTAQTPLKEEDSPQAAPPTPALPAVEPTDGRPEEQRDVSATSAAGAEKSLGARARRRWAFLDERWDARQAVETMAHTLLAGGEEESSIRSGGSPSGGGRTSAALTESTSVSFGEVVAGLASEPSASFGGPPSGLRHEAEPQQTRQDVAATSSLSEGEAEPGDLRQDQEPGQRGRLAPPELSADSEPGLIRQQDRPGEDPPGRTASRKYRDQEDDDSFSESLDARGRRRRGTASAWAGGRATSRSQMRRPTPRKDVIRSAVATLRGLAKVRPADEASEGELESGADEGEVGIRGHEAGELRR</sequence>
<keyword evidence="3" id="KW-1185">Reference proteome</keyword>
<evidence type="ECO:0000313" key="2">
    <source>
        <dbReference type="EMBL" id="GAQ85793.1"/>
    </source>
</evidence>
<evidence type="ECO:0000256" key="1">
    <source>
        <dbReference type="SAM" id="MobiDB-lite"/>
    </source>
</evidence>
<feature type="region of interest" description="Disordered" evidence="1">
    <location>
        <begin position="753"/>
        <end position="792"/>
    </location>
</feature>
<feature type="region of interest" description="Disordered" evidence="1">
    <location>
        <begin position="1725"/>
        <end position="1755"/>
    </location>
</feature>
<protein>
    <submittedName>
        <fullName evidence="2">Uncharacterized protein</fullName>
    </submittedName>
</protein>
<feature type="compositionally biased region" description="Low complexity" evidence="1">
    <location>
        <begin position="1641"/>
        <end position="1650"/>
    </location>
</feature>
<feature type="region of interest" description="Disordered" evidence="1">
    <location>
        <begin position="1169"/>
        <end position="1216"/>
    </location>
</feature>
<feature type="region of interest" description="Disordered" evidence="1">
    <location>
        <begin position="1473"/>
        <end position="1539"/>
    </location>
</feature>
<feature type="compositionally biased region" description="Basic and acidic residues" evidence="1">
    <location>
        <begin position="1840"/>
        <end position="1849"/>
    </location>
</feature>
<feature type="compositionally biased region" description="Basic and acidic residues" evidence="1">
    <location>
        <begin position="997"/>
        <end position="1015"/>
    </location>
</feature>
<evidence type="ECO:0000313" key="3">
    <source>
        <dbReference type="Proteomes" id="UP000054558"/>
    </source>
</evidence>
<feature type="compositionally biased region" description="Polar residues" evidence="1">
    <location>
        <begin position="1789"/>
        <end position="1803"/>
    </location>
</feature>
<gene>
    <name evidence="2" type="ORF">KFL_002540270</name>
</gene>
<feature type="compositionally biased region" description="Acidic residues" evidence="1">
    <location>
        <begin position="212"/>
        <end position="223"/>
    </location>
</feature>
<feature type="compositionally biased region" description="Basic and acidic residues" evidence="1">
    <location>
        <begin position="1181"/>
        <end position="1193"/>
    </location>
</feature>
<proteinExistence type="predicted"/>
<accession>A0A1Y1I5M5</accession>
<feature type="compositionally biased region" description="Low complexity" evidence="1">
    <location>
        <begin position="764"/>
        <end position="784"/>
    </location>
</feature>
<feature type="compositionally biased region" description="Polar residues" evidence="1">
    <location>
        <begin position="164"/>
        <end position="175"/>
    </location>
</feature>